<organism evidence="4 5">
    <name type="scientific">Methylobacterium dankookense</name>
    <dbReference type="NCBI Taxonomy" id="560405"/>
    <lineage>
        <taxon>Bacteria</taxon>
        <taxon>Pseudomonadati</taxon>
        <taxon>Pseudomonadota</taxon>
        <taxon>Alphaproteobacteria</taxon>
        <taxon>Hyphomicrobiales</taxon>
        <taxon>Methylobacteriaceae</taxon>
        <taxon>Methylobacterium</taxon>
    </lineage>
</organism>
<feature type="signal peptide" evidence="2">
    <location>
        <begin position="1"/>
        <end position="27"/>
    </location>
</feature>
<dbReference type="Pfam" id="PF17963">
    <property type="entry name" value="Big_9"/>
    <property type="match status" value="1"/>
</dbReference>
<evidence type="ECO:0000313" key="4">
    <source>
        <dbReference type="EMBL" id="VUF11829.1"/>
    </source>
</evidence>
<dbReference type="EMBL" id="CABFVH010000006">
    <property type="protein sequence ID" value="VUF11829.1"/>
    <property type="molecule type" value="Genomic_DNA"/>
</dbReference>
<feature type="chain" id="PRO_5022203943" description="4-aminobutyrate aminotransferase" evidence="2">
    <location>
        <begin position="28"/>
        <end position="157"/>
    </location>
</feature>
<evidence type="ECO:0000313" key="3">
    <source>
        <dbReference type="EMBL" id="GJD54482.1"/>
    </source>
</evidence>
<dbReference type="AlphaFoldDB" id="A0A564FUI8"/>
<dbReference type="EMBL" id="BPQI01000007">
    <property type="protein sequence ID" value="GJD54482.1"/>
    <property type="molecule type" value="Genomic_DNA"/>
</dbReference>
<protein>
    <recommendedName>
        <fullName evidence="7">4-aminobutyrate aminotransferase</fullName>
    </recommendedName>
</protein>
<evidence type="ECO:0000256" key="1">
    <source>
        <dbReference type="SAM" id="MobiDB-lite"/>
    </source>
</evidence>
<evidence type="ECO:0000256" key="2">
    <source>
        <dbReference type="SAM" id="SignalP"/>
    </source>
</evidence>
<dbReference type="Proteomes" id="UP001055303">
    <property type="component" value="Unassembled WGS sequence"/>
</dbReference>
<keyword evidence="6" id="KW-1185">Reference proteome</keyword>
<reference evidence="4 5" key="1">
    <citation type="submission" date="2019-06" db="EMBL/GenBank/DDBJ databases">
        <authorList>
            <person name="Rodrigo-Torres L."/>
            <person name="Arahal R. D."/>
            <person name="Lucena T."/>
        </authorList>
    </citation>
    <scope>NUCLEOTIDE SEQUENCE [LARGE SCALE GENOMIC DNA]</scope>
    <source>
        <strain evidence="4 5">SW08-7</strain>
    </source>
</reference>
<keyword evidence="2" id="KW-0732">Signal</keyword>
<gene>
    <name evidence="3" type="ORF">IFDJLNFL_0354</name>
    <name evidence="4" type="ORF">MTDSW087_01514</name>
</gene>
<dbReference type="RefSeq" id="WP_144762413.1">
    <property type="nucleotide sequence ID" value="NZ_BPQI01000007.1"/>
</dbReference>
<feature type="region of interest" description="Disordered" evidence="1">
    <location>
        <begin position="58"/>
        <end position="88"/>
    </location>
</feature>
<dbReference type="OrthoDB" id="8265246at2"/>
<reference evidence="3" key="3">
    <citation type="submission" date="2021-08" db="EMBL/GenBank/DDBJ databases">
        <authorList>
            <person name="Tani A."/>
            <person name="Ola A."/>
            <person name="Ogura Y."/>
            <person name="Katsura K."/>
            <person name="Hayashi T."/>
        </authorList>
    </citation>
    <scope>NUCLEOTIDE SEQUENCE</scope>
    <source>
        <strain evidence="3">DSM 22415</strain>
    </source>
</reference>
<evidence type="ECO:0000313" key="5">
    <source>
        <dbReference type="Proteomes" id="UP000401717"/>
    </source>
</evidence>
<accession>A0A564FUI8</accession>
<evidence type="ECO:0000313" key="6">
    <source>
        <dbReference type="Proteomes" id="UP001055303"/>
    </source>
</evidence>
<sequence length="157" mass="16052">MTFASPIAARVAAGLVAASLAAAPALAQTTITKSETVAAGKTVRLAIAPNLKKDCSTGPMPEFKVSGAPKNGALITKTGKQKTPASYRCPNKDAGVQALFYQPRAGFTGADEVTFEIKNADGQVQTQNIKITVEAASKDAGKDAGKSGDAKKEGTDL</sequence>
<proteinExistence type="predicted"/>
<feature type="region of interest" description="Disordered" evidence="1">
    <location>
        <begin position="136"/>
        <end position="157"/>
    </location>
</feature>
<evidence type="ECO:0008006" key="7">
    <source>
        <dbReference type="Google" id="ProtNLM"/>
    </source>
</evidence>
<reference evidence="3" key="2">
    <citation type="journal article" date="2021" name="Front. Microbiol.">
        <title>Comprehensive Comparative Genomics and Phenotyping of Methylobacterium Species.</title>
        <authorList>
            <person name="Alessa O."/>
            <person name="Ogura Y."/>
            <person name="Fujitani Y."/>
            <person name="Takami H."/>
            <person name="Hayashi T."/>
            <person name="Sahin N."/>
            <person name="Tani A."/>
        </authorList>
    </citation>
    <scope>NUCLEOTIDE SEQUENCE</scope>
    <source>
        <strain evidence="3">DSM 22415</strain>
    </source>
</reference>
<dbReference type="Proteomes" id="UP000401717">
    <property type="component" value="Unassembled WGS sequence"/>
</dbReference>
<name>A0A564FUI8_9HYPH</name>